<dbReference type="OrthoDB" id="2791290at2759"/>
<dbReference type="InterPro" id="IPR013103">
    <property type="entry name" value="RVT_2"/>
</dbReference>
<feature type="compositionally biased region" description="Low complexity" evidence="2">
    <location>
        <begin position="393"/>
        <end position="407"/>
    </location>
</feature>
<keyword evidence="5" id="KW-1185">Reference proteome</keyword>
<evidence type="ECO:0000313" key="4">
    <source>
        <dbReference type="EMBL" id="GJE98550.1"/>
    </source>
</evidence>
<dbReference type="CDD" id="cd09272">
    <property type="entry name" value="RNase_HI_RT_Ty1"/>
    <property type="match status" value="1"/>
</dbReference>
<dbReference type="AlphaFoldDB" id="A0A9P3GSA2"/>
<dbReference type="Pfam" id="PF25597">
    <property type="entry name" value="SH3_retrovirus"/>
    <property type="match status" value="1"/>
</dbReference>
<protein>
    <recommendedName>
        <fullName evidence="3">Integrase catalytic domain-containing protein</fullName>
    </recommendedName>
</protein>
<evidence type="ECO:0000313" key="5">
    <source>
        <dbReference type="Proteomes" id="UP000703269"/>
    </source>
</evidence>
<dbReference type="GO" id="GO:0005634">
    <property type="term" value="C:nucleus"/>
    <property type="evidence" value="ECO:0007669"/>
    <property type="project" value="UniProtKB-ARBA"/>
</dbReference>
<feature type="region of interest" description="Disordered" evidence="2">
    <location>
        <begin position="236"/>
        <end position="420"/>
    </location>
</feature>
<dbReference type="InterPro" id="IPR012337">
    <property type="entry name" value="RNaseH-like_sf"/>
</dbReference>
<dbReference type="GO" id="GO:0015074">
    <property type="term" value="P:DNA integration"/>
    <property type="evidence" value="ECO:0007669"/>
    <property type="project" value="InterPro"/>
</dbReference>
<organism evidence="4 5">
    <name type="scientific">Phanerochaete sordida</name>
    <dbReference type="NCBI Taxonomy" id="48140"/>
    <lineage>
        <taxon>Eukaryota</taxon>
        <taxon>Fungi</taxon>
        <taxon>Dikarya</taxon>
        <taxon>Basidiomycota</taxon>
        <taxon>Agaricomycotina</taxon>
        <taxon>Agaricomycetes</taxon>
        <taxon>Polyporales</taxon>
        <taxon>Phanerochaetaceae</taxon>
        <taxon>Phanerochaete</taxon>
    </lineage>
</organism>
<dbReference type="Pfam" id="PF07727">
    <property type="entry name" value="RVT_2"/>
    <property type="match status" value="1"/>
</dbReference>
<evidence type="ECO:0000259" key="3">
    <source>
        <dbReference type="PROSITE" id="PS50994"/>
    </source>
</evidence>
<dbReference type="Pfam" id="PF00665">
    <property type="entry name" value="rve"/>
    <property type="match status" value="1"/>
</dbReference>
<gene>
    <name evidence="4" type="ORF">PsYK624_147820</name>
</gene>
<dbReference type="EMBL" id="BPQB01000090">
    <property type="protein sequence ID" value="GJE98550.1"/>
    <property type="molecule type" value="Genomic_DNA"/>
</dbReference>
<accession>A0A9P3GSA2</accession>
<dbReference type="InterPro" id="IPR057670">
    <property type="entry name" value="SH3_retrovirus"/>
</dbReference>
<dbReference type="GO" id="GO:0003723">
    <property type="term" value="F:RNA binding"/>
    <property type="evidence" value="ECO:0007669"/>
    <property type="project" value="UniProtKB-KW"/>
</dbReference>
<dbReference type="SUPFAM" id="SSF56672">
    <property type="entry name" value="DNA/RNA polymerases"/>
    <property type="match status" value="1"/>
</dbReference>
<dbReference type="InterPro" id="IPR043502">
    <property type="entry name" value="DNA/RNA_pol_sf"/>
</dbReference>
<dbReference type="PANTHER" id="PTHR11439">
    <property type="entry name" value="GAG-POL-RELATED RETROTRANSPOSON"/>
    <property type="match status" value="1"/>
</dbReference>
<feature type="compositionally biased region" description="Pro residues" evidence="2">
    <location>
        <begin position="307"/>
        <end position="316"/>
    </location>
</feature>
<reference evidence="4 5" key="1">
    <citation type="submission" date="2021-08" db="EMBL/GenBank/DDBJ databases">
        <title>Draft Genome Sequence of Phanerochaete sordida strain YK-624.</title>
        <authorList>
            <person name="Mori T."/>
            <person name="Dohra H."/>
            <person name="Suzuki T."/>
            <person name="Kawagishi H."/>
            <person name="Hirai H."/>
        </authorList>
    </citation>
    <scope>NUCLEOTIDE SEQUENCE [LARGE SCALE GENOMIC DNA]</scope>
    <source>
        <strain evidence="4 5">YK-624</strain>
    </source>
</reference>
<feature type="compositionally biased region" description="Basic and acidic residues" evidence="2">
    <location>
        <begin position="247"/>
        <end position="256"/>
    </location>
</feature>
<evidence type="ECO:0000256" key="1">
    <source>
        <dbReference type="ARBA" id="ARBA00022884"/>
    </source>
</evidence>
<comment type="caution">
    <text evidence="4">The sequence shown here is derived from an EMBL/GenBank/DDBJ whole genome shotgun (WGS) entry which is preliminary data.</text>
</comment>
<dbReference type="SUPFAM" id="SSF53098">
    <property type="entry name" value="Ribonuclease H-like"/>
    <property type="match status" value="1"/>
</dbReference>
<feature type="domain" description="Integrase catalytic" evidence="3">
    <location>
        <begin position="12"/>
        <end position="177"/>
    </location>
</feature>
<keyword evidence="1" id="KW-0694">RNA-binding</keyword>
<dbReference type="InterPro" id="IPR001584">
    <property type="entry name" value="Integrase_cat-core"/>
</dbReference>
<dbReference type="PANTHER" id="PTHR11439:SF483">
    <property type="entry name" value="PEPTIDE SYNTHASE GLIP-LIKE, PUTATIVE (AFU_ORTHOLOGUE AFUA_3G12920)-RELATED"/>
    <property type="match status" value="1"/>
</dbReference>
<proteinExistence type="predicted"/>
<dbReference type="PROSITE" id="PS50994">
    <property type="entry name" value="INTEGRASE"/>
    <property type="match status" value="1"/>
</dbReference>
<dbReference type="Proteomes" id="UP000703269">
    <property type="component" value="Unassembled WGS sequence"/>
</dbReference>
<sequence>MPLRSFPPNERRASKPFELVHSDLKSFPVESYHRHRYAIIFFDDYTSFAWVVLLRQKNQAISTTRDFLAMVRTQHKSNVQQWMSDAGGEYKSDAFDAMLREQGIRILQSAPHTPQQNGRAERFMRTMMDKAEAMRHTACIPPSWWNFAIEHGVHVYNRTPMRRHSWRTPYEVLMGSQPAVDRLRVFGCGAWVHIPAETRVNKLAPKSEFMTYLGNTEFGWKFMRSPNNVVFTSSQAEFDEETFPKCPESKTRRERVSTPPAPSRQDHHSSDSGGDDSDEDLPPRHDPRNFPKGPGRRPDEDVDAPPRRSPSPPPAAPEDLPEEPPAPPAPRRSTRERKPVRRPGNVYGESRRPVDIQRDADNLRTWKRTVGLAPGTSSSRPRDTPPGERVPGPSSSNSDPPNPSSSDAFDREGGDENAPQEAEMAQLCREGGVAMIHYLVSKAIAPGSRPSPREWTYRDILRLPEAEQKEWKRAALEELEALKKRKVFELVPRPKGRKVIKNRWVFDVKTDGRKKARLVARGFSQVAGIDFDQIFSPVVRSETVRLFFALCALECWYLAGLDVRNAYLYGDLPEEIYLEQPEGFAAKGKEHMVLRLLKALYGLKQAGLVWWRALDKSMQEMGFTRLKSDAGVFIKWDGTDRIVAIVYVDDAIFAGPNKAKVLAAKAQFMARWECRDLGDAKEFLRMRILKHGSAISIDQCAYLDKVLERCGMQNCKPAATPLPHKYTPAKYDGPVDPARRSRFQTIIGSLMYLMLGTRPDIAFAVTKLAQHSANPSEDHVSKALYICRYLQGTREYALEFSGQEGLGLVAFTDSDWGSDPIDRRSQTGYLLRLAGGAFSWNSRAQRTVAHSSMDAEYMALSDCSRQVVWVRALLAELGYTLDSTPICCDNQGAIFVSSNPVTERRSKHIDIRYHYIRDIVEQGHVQIYYVPGEDNPADLFTKNLGRVKFNKFKNMLGLNFSPQER</sequence>
<dbReference type="Gene3D" id="3.30.420.10">
    <property type="entry name" value="Ribonuclease H-like superfamily/Ribonuclease H"/>
    <property type="match status" value="1"/>
</dbReference>
<evidence type="ECO:0000256" key="2">
    <source>
        <dbReference type="SAM" id="MobiDB-lite"/>
    </source>
</evidence>
<dbReference type="InterPro" id="IPR036397">
    <property type="entry name" value="RNaseH_sf"/>
</dbReference>
<feature type="compositionally biased region" description="Basic residues" evidence="2">
    <location>
        <begin position="332"/>
        <end position="341"/>
    </location>
</feature>
<feature type="compositionally biased region" description="Basic and acidic residues" evidence="2">
    <location>
        <begin position="349"/>
        <end position="364"/>
    </location>
</feature>
<name>A0A9P3GSA2_9APHY</name>